<dbReference type="STRING" id="659014.SAMN04487996_13334"/>
<dbReference type="EMBL" id="FNAN01000033">
    <property type="protein sequence ID" value="SDH32524.1"/>
    <property type="molecule type" value="Genomic_DNA"/>
</dbReference>
<dbReference type="RefSeq" id="WP_090157649.1">
    <property type="nucleotide sequence ID" value="NZ_FNAN01000033.1"/>
</dbReference>
<dbReference type="OrthoDB" id="960678at2"/>
<proteinExistence type="predicted"/>
<keyword evidence="2" id="KW-1185">Reference proteome</keyword>
<sequence length="151" mass="17276">MTALSWKSNFNETECRIFRGKVIAGILKTSSWKYDGRGELDGYMLTFKTKGFFIRHTEIRDINGNSVLGGIDYNLLGSTAAITYDGIEYKWKFDSWARRKWVVGNSDFEASFEPTGFWKREGRVTNEDIPPPVILASFFVQAYFRKISAAS</sequence>
<gene>
    <name evidence="1" type="ORF">SAMN04487996_13334</name>
</gene>
<protein>
    <submittedName>
        <fullName evidence="1">Uncharacterized protein</fullName>
    </submittedName>
</protein>
<dbReference type="AlphaFoldDB" id="A0A1G8BHI4"/>
<evidence type="ECO:0000313" key="1">
    <source>
        <dbReference type="EMBL" id="SDH32524.1"/>
    </source>
</evidence>
<organism evidence="1 2">
    <name type="scientific">Dyadobacter soli</name>
    <dbReference type="NCBI Taxonomy" id="659014"/>
    <lineage>
        <taxon>Bacteria</taxon>
        <taxon>Pseudomonadati</taxon>
        <taxon>Bacteroidota</taxon>
        <taxon>Cytophagia</taxon>
        <taxon>Cytophagales</taxon>
        <taxon>Spirosomataceae</taxon>
        <taxon>Dyadobacter</taxon>
    </lineage>
</organism>
<evidence type="ECO:0000313" key="2">
    <source>
        <dbReference type="Proteomes" id="UP000198748"/>
    </source>
</evidence>
<dbReference type="Proteomes" id="UP000198748">
    <property type="component" value="Unassembled WGS sequence"/>
</dbReference>
<accession>A0A1G8BHI4</accession>
<reference evidence="2" key="1">
    <citation type="submission" date="2016-10" db="EMBL/GenBank/DDBJ databases">
        <authorList>
            <person name="Varghese N."/>
            <person name="Submissions S."/>
        </authorList>
    </citation>
    <scope>NUCLEOTIDE SEQUENCE [LARGE SCALE GENOMIC DNA]</scope>
    <source>
        <strain evidence="2">DSM 25329</strain>
    </source>
</reference>
<name>A0A1G8BHI4_9BACT</name>